<sequence length="101" mass="11487">MIESFEGGMQSIRMNYCLPCPQPEEIMGFIPHSDAVARSHHPPEVNEMEGLQVKKDGIWPVSSLITEQTPAAYTRIGVQEFFKAFFARKLQGKSYLDDLRI</sequence>
<dbReference type="EMBL" id="JBEDUW010000003">
    <property type="protein sequence ID" value="KAK9937738.1"/>
    <property type="molecule type" value="Genomic_DNA"/>
</dbReference>
<evidence type="ECO:0000313" key="1">
    <source>
        <dbReference type="EMBL" id="KAK9937738.1"/>
    </source>
</evidence>
<comment type="caution">
    <text evidence="1">The sequence shown here is derived from an EMBL/GenBank/DDBJ whole genome shotgun (WGS) entry which is preliminary data.</text>
</comment>
<dbReference type="Gene3D" id="2.60.120.330">
    <property type="entry name" value="B-lactam Antibiotic, Isopenicillin N Synthase, Chain"/>
    <property type="match status" value="1"/>
</dbReference>
<dbReference type="Proteomes" id="UP001457282">
    <property type="component" value="Unassembled WGS sequence"/>
</dbReference>
<evidence type="ECO:0000313" key="2">
    <source>
        <dbReference type="Proteomes" id="UP001457282"/>
    </source>
</evidence>
<dbReference type="SUPFAM" id="SSF51197">
    <property type="entry name" value="Clavaminate synthase-like"/>
    <property type="match status" value="1"/>
</dbReference>
<protein>
    <submittedName>
        <fullName evidence="1">Uncharacterized protein</fullName>
    </submittedName>
</protein>
<keyword evidence="2" id="KW-1185">Reference proteome</keyword>
<dbReference type="InterPro" id="IPR027443">
    <property type="entry name" value="IPNS-like_sf"/>
</dbReference>
<name>A0AAW1XP18_RUBAR</name>
<dbReference type="AlphaFoldDB" id="A0AAW1XP18"/>
<proteinExistence type="predicted"/>
<organism evidence="1 2">
    <name type="scientific">Rubus argutus</name>
    <name type="common">Southern blackberry</name>
    <dbReference type="NCBI Taxonomy" id="59490"/>
    <lineage>
        <taxon>Eukaryota</taxon>
        <taxon>Viridiplantae</taxon>
        <taxon>Streptophyta</taxon>
        <taxon>Embryophyta</taxon>
        <taxon>Tracheophyta</taxon>
        <taxon>Spermatophyta</taxon>
        <taxon>Magnoliopsida</taxon>
        <taxon>eudicotyledons</taxon>
        <taxon>Gunneridae</taxon>
        <taxon>Pentapetalae</taxon>
        <taxon>rosids</taxon>
        <taxon>fabids</taxon>
        <taxon>Rosales</taxon>
        <taxon>Rosaceae</taxon>
        <taxon>Rosoideae</taxon>
        <taxon>Rosoideae incertae sedis</taxon>
        <taxon>Rubus</taxon>
    </lineage>
</organism>
<gene>
    <name evidence="1" type="ORF">M0R45_014510</name>
</gene>
<accession>A0AAW1XP18</accession>
<reference evidence="1 2" key="1">
    <citation type="journal article" date="2023" name="G3 (Bethesda)">
        <title>A chromosome-length genome assembly and annotation of blackberry (Rubus argutus, cv. 'Hillquist').</title>
        <authorList>
            <person name="Bruna T."/>
            <person name="Aryal R."/>
            <person name="Dudchenko O."/>
            <person name="Sargent D.J."/>
            <person name="Mead D."/>
            <person name="Buti M."/>
            <person name="Cavallini A."/>
            <person name="Hytonen T."/>
            <person name="Andres J."/>
            <person name="Pham M."/>
            <person name="Weisz D."/>
            <person name="Mascagni F."/>
            <person name="Usai G."/>
            <person name="Natali L."/>
            <person name="Bassil N."/>
            <person name="Fernandez G.E."/>
            <person name="Lomsadze A."/>
            <person name="Armour M."/>
            <person name="Olukolu B."/>
            <person name="Poorten T."/>
            <person name="Britton C."/>
            <person name="Davik J."/>
            <person name="Ashrafi H."/>
            <person name="Aiden E.L."/>
            <person name="Borodovsky M."/>
            <person name="Worthington M."/>
        </authorList>
    </citation>
    <scope>NUCLEOTIDE SEQUENCE [LARGE SCALE GENOMIC DNA]</scope>
    <source>
        <strain evidence="1">PI 553951</strain>
    </source>
</reference>